<evidence type="ECO:0000313" key="16">
    <source>
        <dbReference type="Proteomes" id="UP001620626"/>
    </source>
</evidence>
<evidence type="ECO:0000256" key="6">
    <source>
        <dbReference type="ARBA" id="ARBA00022692"/>
    </source>
</evidence>
<sequence>MRLSLLRASEKHFGNLSKAYGWYYVRIAPSEQKVWKGFFFDAFVKPVKEQLPHWWMFFFPTVTYFLVTDWAKKEYRRLGRIKDFTDEE</sequence>
<keyword evidence="16" id="KW-1185">Reference proteome</keyword>
<keyword evidence="10 13" id="KW-0496">Mitochondrion</keyword>
<comment type="caution">
    <text evidence="14">The sequence shown here is derived from an EMBL/GenBank/DDBJ whole genome shotgun (WGS) entry which is preliminary data.</text>
</comment>
<comment type="function">
    <text evidence="13">Component of the ubiquinol-cytochrome c oxidoreductase, a multisubunit transmembrane complex that is part of the mitochondrial electron transport chain which drives oxidative phosphorylation. The complex plays an important role in the uptake of multiple carbon sources present in different host niches.</text>
</comment>
<comment type="subcellular location">
    <subcellularLocation>
        <location evidence="1 13">Mitochondrion inner membrane</location>
        <topology evidence="1 13">Single-pass membrane protein</topology>
    </subcellularLocation>
</comment>
<keyword evidence="5 13" id="KW-0679">Respiratory chain</keyword>
<dbReference type="AlphaFoldDB" id="A0ABD2M0R4"/>
<dbReference type="Proteomes" id="UP001620626">
    <property type="component" value="Unassembled WGS sequence"/>
</dbReference>
<evidence type="ECO:0000256" key="8">
    <source>
        <dbReference type="ARBA" id="ARBA00022982"/>
    </source>
</evidence>
<dbReference type="GO" id="GO:0045275">
    <property type="term" value="C:respiratory chain complex III"/>
    <property type="evidence" value="ECO:0007669"/>
    <property type="project" value="UniProtKB-UniRule"/>
</dbReference>
<evidence type="ECO:0000313" key="14">
    <source>
        <dbReference type="EMBL" id="KAL3121087.1"/>
    </source>
</evidence>
<keyword evidence="7 13" id="KW-0999">Mitochondrion inner membrane</keyword>
<dbReference type="Gene3D" id="1.20.5.210">
    <property type="entry name" value="Cytochrome b-c1 complex subunit 8"/>
    <property type="match status" value="1"/>
</dbReference>
<dbReference type="Pfam" id="PF02939">
    <property type="entry name" value="UcrQ"/>
    <property type="match status" value="1"/>
</dbReference>
<dbReference type="InterPro" id="IPR004205">
    <property type="entry name" value="Cyt_bc1_su8"/>
</dbReference>
<dbReference type="GO" id="GO:0005743">
    <property type="term" value="C:mitochondrial inner membrane"/>
    <property type="evidence" value="ECO:0007669"/>
    <property type="project" value="UniProtKB-SubCell"/>
</dbReference>
<gene>
    <name evidence="15" type="ORF">niasHT_004761</name>
    <name evidence="14" type="ORF">niasHT_005347</name>
</gene>
<evidence type="ECO:0000256" key="7">
    <source>
        <dbReference type="ARBA" id="ARBA00022792"/>
    </source>
</evidence>
<dbReference type="SUPFAM" id="SSF81508">
    <property type="entry name" value="Ubiquinone-binding protein QP-C of cytochrome bc1 complex (Ubiquinol-cytochrome c reductase)"/>
    <property type="match status" value="1"/>
</dbReference>
<keyword evidence="4 13" id="KW-0813">Transport</keyword>
<reference evidence="14 16" key="1">
    <citation type="submission" date="2024-10" db="EMBL/GenBank/DDBJ databases">
        <authorList>
            <person name="Kim D."/>
        </authorList>
    </citation>
    <scope>NUCLEOTIDE SEQUENCE [LARGE SCALE GENOMIC DNA]</scope>
    <source>
        <strain evidence="14">BH-2024</strain>
    </source>
</reference>
<organism evidence="14 16">
    <name type="scientific">Heterodera trifolii</name>
    <dbReference type="NCBI Taxonomy" id="157864"/>
    <lineage>
        <taxon>Eukaryota</taxon>
        <taxon>Metazoa</taxon>
        <taxon>Ecdysozoa</taxon>
        <taxon>Nematoda</taxon>
        <taxon>Chromadorea</taxon>
        <taxon>Rhabditida</taxon>
        <taxon>Tylenchina</taxon>
        <taxon>Tylenchomorpha</taxon>
        <taxon>Tylenchoidea</taxon>
        <taxon>Heteroderidae</taxon>
        <taxon>Heteroderinae</taxon>
        <taxon>Heterodera</taxon>
    </lineage>
</organism>
<dbReference type="InterPro" id="IPR036642">
    <property type="entry name" value="Cyt_bc1_su8_sf"/>
</dbReference>
<evidence type="ECO:0000256" key="5">
    <source>
        <dbReference type="ARBA" id="ARBA00022660"/>
    </source>
</evidence>
<evidence type="ECO:0000256" key="9">
    <source>
        <dbReference type="ARBA" id="ARBA00022989"/>
    </source>
</evidence>
<proteinExistence type="inferred from homology"/>
<evidence type="ECO:0000256" key="3">
    <source>
        <dbReference type="ARBA" id="ARBA00016324"/>
    </source>
</evidence>
<keyword evidence="8 13" id="KW-0249">Electron transport</keyword>
<dbReference type="GO" id="GO:0006122">
    <property type="term" value="P:mitochondrial electron transport, ubiquinol to cytochrome c"/>
    <property type="evidence" value="ECO:0007669"/>
    <property type="project" value="UniProtKB-UniRule"/>
</dbReference>
<keyword evidence="11" id="KW-0472">Membrane</keyword>
<dbReference type="EMBL" id="JBICBT010000200">
    <property type="protein sequence ID" value="KAL3121087.1"/>
    <property type="molecule type" value="Genomic_DNA"/>
</dbReference>
<evidence type="ECO:0000256" key="12">
    <source>
        <dbReference type="ARBA" id="ARBA00047105"/>
    </source>
</evidence>
<accession>A0ABD2M0R4</accession>
<comment type="similarity">
    <text evidence="2 13">Belongs to the UQCRQ/QCR8 family.</text>
</comment>
<evidence type="ECO:0000256" key="11">
    <source>
        <dbReference type="ARBA" id="ARBA00023136"/>
    </source>
</evidence>
<evidence type="ECO:0000256" key="2">
    <source>
        <dbReference type="ARBA" id="ARBA00007668"/>
    </source>
</evidence>
<dbReference type="EMBL" id="JBICBT010000078">
    <property type="protein sequence ID" value="KAL3124172.1"/>
    <property type="molecule type" value="Genomic_DNA"/>
</dbReference>
<protein>
    <recommendedName>
        <fullName evidence="3 13">Cytochrome b-c1 complex subunit 8</fullName>
    </recommendedName>
    <alternativeName>
        <fullName evidence="13">Complex III subunit 8</fullName>
    </alternativeName>
</protein>
<name>A0ABD2M0R4_9BILA</name>
<keyword evidence="6" id="KW-0812">Transmembrane</keyword>
<evidence type="ECO:0000256" key="4">
    <source>
        <dbReference type="ARBA" id="ARBA00022448"/>
    </source>
</evidence>
<evidence type="ECO:0000313" key="15">
    <source>
        <dbReference type="EMBL" id="KAL3124172.1"/>
    </source>
</evidence>
<evidence type="ECO:0000256" key="13">
    <source>
        <dbReference type="RuleBase" id="RU368118"/>
    </source>
</evidence>
<evidence type="ECO:0000256" key="10">
    <source>
        <dbReference type="ARBA" id="ARBA00023128"/>
    </source>
</evidence>
<evidence type="ECO:0000256" key="1">
    <source>
        <dbReference type="ARBA" id="ARBA00004434"/>
    </source>
</evidence>
<comment type="subunit">
    <text evidence="12 13">Component of the ubiquinol-cytochrome c oxidoreductase (cytochrome b-c1 complex, complex III, CIII), a multisubunit enzyme composed of 11 subunits. The complex is composed of 3 respiratory subunits cytochrome b, cytochrome c1 and Rieske protein UQCRFS1, 2 core protein subunits UQCRC1/QCR1 and UQCRC2/QCR2, and 6 low-molecular weight protein subunits UQCRH/QCR6, UQCRB/QCR7, UQCRQ/QCR8, UQCR10/QCR9, UQCR11/QCR10 and subunit 9, the cleavage product of Rieske protein UQCRFS1. The complex exists as an obligatory dimer and forms supercomplexes (SCs) in the inner mitochondrial membrane with NADH-ubiquinone oxidoreductase (complex I, CI) and cytochrome c oxidase (complex IV, CIV), resulting in different assemblies (supercomplex SCI(1)III(2)IV(1) and megacomplex MCI(2)III(2)IV(2)). Interacts with UQCC6.</text>
</comment>
<keyword evidence="9" id="KW-1133">Transmembrane helix</keyword>